<sequence length="183" mass="21290">MKKIYRLLFFRILGWQINGTMNPGLKKCVIIVAPHTSWIDFFIGVMARGAIGLQMHYVAKKELFVFPVGWWFRWMGGTPLDRKKNENKVDTIAAIFSKRDVFRLAIAPEGTRKKVDRWRTGFYYIALKAEVPVVAVAFDYQHKQVKIAPPYVITGDREQDFKVLEQYYRGIPGCVPESNYKHD</sequence>
<evidence type="ECO:0000313" key="6">
    <source>
        <dbReference type="Proteomes" id="UP000216605"/>
    </source>
</evidence>
<dbReference type="PANTHER" id="PTHR10434">
    <property type="entry name" value="1-ACYL-SN-GLYCEROL-3-PHOSPHATE ACYLTRANSFERASE"/>
    <property type="match status" value="1"/>
</dbReference>
<evidence type="ECO:0000256" key="2">
    <source>
        <dbReference type="ARBA" id="ARBA00022679"/>
    </source>
</evidence>
<dbReference type="SUPFAM" id="SSF69593">
    <property type="entry name" value="Glycerol-3-phosphate (1)-acyltransferase"/>
    <property type="match status" value="1"/>
</dbReference>
<dbReference type="PANTHER" id="PTHR10434:SF9">
    <property type="entry name" value="PHOSPHOLIPID_GLYCEROL ACYLTRANSFERASE DOMAIN-CONTAINING PROTEIN"/>
    <property type="match status" value="1"/>
</dbReference>
<dbReference type="Proteomes" id="UP000216605">
    <property type="component" value="Unassembled WGS sequence"/>
</dbReference>
<comment type="pathway">
    <text evidence="1">Lipid metabolism.</text>
</comment>
<dbReference type="AlphaFoldDB" id="A0A255Z595"/>
<dbReference type="InterPro" id="IPR002123">
    <property type="entry name" value="Plipid/glycerol_acylTrfase"/>
</dbReference>
<keyword evidence="3 5" id="KW-0012">Acyltransferase</keyword>
<evidence type="ECO:0000259" key="4">
    <source>
        <dbReference type="SMART" id="SM00563"/>
    </source>
</evidence>
<dbReference type="EMBL" id="NOXV01000269">
    <property type="protein sequence ID" value="OYQ36602.1"/>
    <property type="molecule type" value="Genomic_DNA"/>
</dbReference>
<proteinExistence type="predicted"/>
<dbReference type="OrthoDB" id="9796839at2"/>
<comment type="caution">
    <text evidence="5">The sequence shown here is derived from an EMBL/GenBank/DDBJ whole genome shotgun (WGS) entry which is preliminary data.</text>
</comment>
<dbReference type="Pfam" id="PF01553">
    <property type="entry name" value="Acyltransferase"/>
    <property type="match status" value="1"/>
</dbReference>
<keyword evidence="2 5" id="KW-0808">Transferase</keyword>
<feature type="domain" description="Phospholipid/glycerol acyltransferase" evidence="4">
    <location>
        <begin position="29"/>
        <end position="141"/>
    </location>
</feature>
<name>A0A255Z595_9FLAO</name>
<accession>A0A255Z595</accession>
<evidence type="ECO:0000313" key="5">
    <source>
        <dbReference type="EMBL" id="OYQ36602.1"/>
    </source>
</evidence>
<gene>
    <name evidence="5" type="ORF">CHU92_09700</name>
</gene>
<dbReference type="GO" id="GO:0003841">
    <property type="term" value="F:1-acylglycerol-3-phosphate O-acyltransferase activity"/>
    <property type="evidence" value="ECO:0007669"/>
    <property type="project" value="TreeGrafter"/>
</dbReference>
<keyword evidence="6" id="KW-1185">Reference proteome</keyword>
<protein>
    <submittedName>
        <fullName evidence="5">Acyltransferase</fullName>
    </submittedName>
</protein>
<dbReference type="RefSeq" id="WP_094415042.1">
    <property type="nucleotide sequence ID" value="NZ_NOXV01000269.1"/>
</dbReference>
<reference evidence="5 6" key="1">
    <citation type="submission" date="2017-07" db="EMBL/GenBank/DDBJ databases">
        <title>Flavobacterium cyanobacteriorum sp. nov., isolated from cyanobacterial aggregates in a eutrophic lake.</title>
        <authorList>
            <person name="Cai H."/>
        </authorList>
    </citation>
    <scope>NUCLEOTIDE SEQUENCE [LARGE SCALE GENOMIC DNA]</scope>
    <source>
        <strain evidence="5 6">TH021</strain>
    </source>
</reference>
<evidence type="ECO:0000256" key="3">
    <source>
        <dbReference type="ARBA" id="ARBA00023315"/>
    </source>
</evidence>
<dbReference type="SMART" id="SM00563">
    <property type="entry name" value="PlsC"/>
    <property type="match status" value="1"/>
</dbReference>
<organism evidence="5 6">
    <name type="scientific">Flavobacterium cyanobacteriorum</name>
    <dbReference type="NCBI Taxonomy" id="2022802"/>
    <lineage>
        <taxon>Bacteria</taxon>
        <taxon>Pseudomonadati</taxon>
        <taxon>Bacteroidota</taxon>
        <taxon>Flavobacteriia</taxon>
        <taxon>Flavobacteriales</taxon>
        <taxon>Flavobacteriaceae</taxon>
        <taxon>Flavobacterium</taxon>
    </lineage>
</organism>
<dbReference type="GO" id="GO:0006654">
    <property type="term" value="P:phosphatidic acid biosynthetic process"/>
    <property type="evidence" value="ECO:0007669"/>
    <property type="project" value="TreeGrafter"/>
</dbReference>
<evidence type="ECO:0000256" key="1">
    <source>
        <dbReference type="ARBA" id="ARBA00005189"/>
    </source>
</evidence>